<accession>A0A4Y7PVN9</accession>
<gene>
    <name evidence="2" type="ORF">BD410DRAFT_793048</name>
</gene>
<dbReference type="EMBL" id="ML170205">
    <property type="protein sequence ID" value="TDL18659.1"/>
    <property type="molecule type" value="Genomic_DNA"/>
</dbReference>
<reference evidence="2 3" key="1">
    <citation type="submission" date="2018-06" db="EMBL/GenBank/DDBJ databases">
        <title>A transcriptomic atlas of mushroom development highlights an independent origin of complex multicellularity.</title>
        <authorList>
            <consortium name="DOE Joint Genome Institute"/>
            <person name="Krizsan K."/>
            <person name="Almasi E."/>
            <person name="Merenyi Z."/>
            <person name="Sahu N."/>
            <person name="Viragh M."/>
            <person name="Koszo T."/>
            <person name="Mondo S."/>
            <person name="Kiss B."/>
            <person name="Balint B."/>
            <person name="Kues U."/>
            <person name="Barry K."/>
            <person name="Hegedus J.C."/>
            <person name="Henrissat B."/>
            <person name="Johnson J."/>
            <person name="Lipzen A."/>
            <person name="Ohm R."/>
            <person name="Nagy I."/>
            <person name="Pangilinan J."/>
            <person name="Yan J."/>
            <person name="Xiong Y."/>
            <person name="Grigoriev I.V."/>
            <person name="Hibbett D.S."/>
            <person name="Nagy L.G."/>
        </authorList>
    </citation>
    <scope>NUCLEOTIDE SEQUENCE [LARGE SCALE GENOMIC DNA]</scope>
    <source>
        <strain evidence="2 3">SZMC22713</strain>
    </source>
</reference>
<dbReference type="Proteomes" id="UP000294933">
    <property type="component" value="Unassembled WGS sequence"/>
</dbReference>
<evidence type="ECO:0000313" key="3">
    <source>
        <dbReference type="Proteomes" id="UP000294933"/>
    </source>
</evidence>
<dbReference type="OrthoDB" id="3061717at2759"/>
<feature type="region of interest" description="Disordered" evidence="1">
    <location>
        <begin position="1"/>
        <end position="36"/>
    </location>
</feature>
<proteinExistence type="predicted"/>
<sequence>MLQSESVRPSSSFEYDSLAGESLHETLHASTETKNEMETRVLLDVTAVECANVLELLASEDQVLTSSSGGSPYS</sequence>
<feature type="compositionally biased region" description="Polar residues" evidence="1">
    <location>
        <begin position="1"/>
        <end position="14"/>
    </location>
</feature>
<keyword evidence="3" id="KW-1185">Reference proteome</keyword>
<dbReference type="VEuPathDB" id="FungiDB:BD410DRAFT_793048"/>
<organism evidence="2 3">
    <name type="scientific">Rickenella mellea</name>
    <dbReference type="NCBI Taxonomy" id="50990"/>
    <lineage>
        <taxon>Eukaryota</taxon>
        <taxon>Fungi</taxon>
        <taxon>Dikarya</taxon>
        <taxon>Basidiomycota</taxon>
        <taxon>Agaricomycotina</taxon>
        <taxon>Agaricomycetes</taxon>
        <taxon>Hymenochaetales</taxon>
        <taxon>Rickenellaceae</taxon>
        <taxon>Rickenella</taxon>
    </lineage>
</organism>
<dbReference type="AlphaFoldDB" id="A0A4Y7PVN9"/>
<name>A0A4Y7PVN9_9AGAM</name>
<feature type="compositionally biased region" description="Basic and acidic residues" evidence="1">
    <location>
        <begin position="22"/>
        <end position="36"/>
    </location>
</feature>
<evidence type="ECO:0000313" key="2">
    <source>
        <dbReference type="EMBL" id="TDL18659.1"/>
    </source>
</evidence>
<protein>
    <submittedName>
        <fullName evidence="2">Uncharacterized protein</fullName>
    </submittedName>
</protein>
<evidence type="ECO:0000256" key="1">
    <source>
        <dbReference type="SAM" id="MobiDB-lite"/>
    </source>
</evidence>